<feature type="compositionally biased region" description="Polar residues" evidence="1">
    <location>
        <begin position="101"/>
        <end position="112"/>
    </location>
</feature>
<feature type="region of interest" description="Disordered" evidence="1">
    <location>
        <begin position="93"/>
        <end position="113"/>
    </location>
</feature>
<evidence type="ECO:0000313" key="2">
    <source>
        <dbReference type="Proteomes" id="UP000515160"/>
    </source>
</evidence>
<feature type="region of interest" description="Disordered" evidence="1">
    <location>
        <begin position="303"/>
        <end position="326"/>
    </location>
</feature>
<accession>A0A6P8X784</accession>
<feature type="region of interest" description="Disordered" evidence="1">
    <location>
        <begin position="47"/>
        <end position="75"/>
    </location>
</feature>
<gene>
    <name evidence="3" type="primary">LOC117570326</name>
</gene>
<evidence type="ECO:0000313" key="3">
    <source>
        <dbReference type="RefSeq" id="XP_034107763.1"/>
    </source>
</evidence>
<evidence type="ECO:0000256" key="1">
    <source>
        <dbReference type="SAM" id="MobiDB-lite"/>
    </source>
</evidence>
<keyword evidence="2" id="KW-1185">Reference proteome</keyword>
<dbReference type="AlphaFoldDB" id="A0A6P8X784"/>
<dbReference type="RefSeq" id="XP_034107763.1">
    <property type="nucleotide sequence ID" value="XM_034251872.2"/>
</dbReference>
<proteinExistence type="predicted"/>
<protein>
    <submittedName>
        <fullName evidence="3">Uncharacterized protein LOC117570326</fullName>
    </submittedName>
</protein>
<name>A0A6P8X784_DROAB</name>
<dbReference type="GeneID" id="117570326"/>
<feature type="region of interest" description="Disordered" evidence="1">
    <location>
        <begin position="233"/>
        <end position="290"/>
    </location>
</feature>
<reference evidence="3" key="1">
    <citation type="submission" date="2025-08" db="UniProtKB">
        <authorList>
            <consortium name="RefSeq"/>
        </authorList>
    </citation>
    <scope>IDENTIFICATION</scope>
    <source>
        <strain evidence="3">15112-1751.03</strain>
        <tissue evidence="3">Whole Adult</tissue>
    </source>
</reference>
<sequence>MDKLQPGDSCEDCQSQGLNHKLRWFYINLEEQILKCEARSCLWPHNDEVSSDEEDSPAEVVVRPESVDDVTDSLDPYDDDDFIKELLKQLAPEVEPEPQHATDNIPSNSNPETDGLIQINEILELAPIENMCIDADSNSPKITTVSSTDKPLSATTTAANSMPDLTSNLSIKTDPFILTTTSNSNTIDSIEFSISFDPTALAGNTEQVKRALDIPKASVFQAAPKKASTLCQQKQQTKAEPASYLGPSPSDFLDALKRQPESRLIRPQKQQRSNRRNIGNAPVASRPNTHQVMQLLQSIEAQKRQKEIKTEPKQERETEAKQTQSQ</sequence>
<feature type="compositionally biased region" description="Basic and acidic residues" evidence="1">
    <location>
        <begin position="303"/>
        <end position="320"/>
    </location>
</feature>
<organism evidence="2 3">
    <name type="scientific">Drosophila albomicans</name>
    <name type="common">Fruit fly</name>
    <dbReference type="NCBI Taxonomy" id="7291"/>
    <lineage>
        <taxon>Eukaryota</taxon>
        <taxon>Metazoa</taxon>
        <taxon>Ecdysozoa</taxon>
        <taxon>Arthropoda</taxon>
        <taxon>Hexapoda</taxon>
        <taxon>Insecta</taxon>
        <taxon>Pterygota</taxon>
        <taxon>Neoptera</taxon>
        <taxon>Endopterygota</taxon>
        <taxon>Diptera</taxon>
        <taxon>Brachycera</taxon>
        <taxon>Muscomorpha</taxon>
        <taxon>Ephydroidea</taxon>
        <taxon>Drosophilidae</taxon>
        <taxon>Drosophila</taxon>
    </lineage>
</organism>
<feature type="compositionally biased region" description="Basic and acidic residues" evidence="1">
    <location>
        <begin position="254"/>
        <end position="264"/>
    </location>
</feature>
<dbReference type="Proteomes" id="UP000515160">
    <property type="component" value="Chromosome 3"/>
</dbReference>
<dbReference type="OrthoDB" id="7610693at2759"/>